<protein>
    <submittedName>
        <fullName evidence="2">Uncharacterized protein</fullName>
    </submittedName>
</protein>
<reference evidence="2" key="1">
    <citation type="submission" date="2022-11" db="EMBL/GenBank/DDBJ databases">
        <authorList>
            <person name="Kikuchi T."/>
        </authorList>
    </citation>
    <scope>NUCLEOTIDE SEQUENCE</scope>
    <source>
        <strain evidence="2">PS1010</strain>
    </source>
</reference>
<keyword evidence="1" id="KW-0812">Transmembrane</keyword>
<dbReference type="Proteomes" id="UP001152747">
    <property type="component" value="Unassembled WGS sequence"/>
</dbReference>
<feature type="transmembrane region" description="Helical" evidence="1">
    <location>
        <begin position="29"/>
        <end position="47"/>
    </location>
</feature>
<keyword evidence="3" id="KW-1185">Reference proteome</keyword>
<gene>
    <name evidence="2" type="ORF">CAMP_LOCUS8064</name>
</gene>
<evidence type="ECO:0000313" key="3">
    <source>
        <dbReference type="Proteomes" id="UP001152747"/>
    </source>
</evidence>
<comment type="caution">
    <text evidence="2">The sequence shown here is derived from an EMBL/GenBank/DDBJ whole genome shotgun (WGS) entry which is preliminary data.</text>
</comment>
<organism evidence="2 3">
    <name type="scientific">Caenorhabditis angaria</name>
    <dbReference type="NCBI Taxonomy" id="860376"/>
    <lineage>
        <taxon>Eukaryota</taxon>
        <taxon>Metazoa</taxon>
        <taxon>Ecdysozoa</taxon>
        <taxon>Nematoda</taxon>
        <taxon>Chromadorea</taxon>
        <taxon>Rhabditida</taxon>
        <taxon>Rhabditina</taxon>
        <taxon>Rhabditomorpha</taxon>
        <taxon>Rhabditoidea</taxon>
        <taxon>Rhabditidae</taxon>
        <taxon>Peloderinae</taxon>
        <taxon>Caenorhabditis</taxon>
    </lineage>
</organism>
<name>A0A9P1IH07_9PELO</name>
<keyword evidence="1" id="KW-1133">Transmembrane helix</keyword>
<accession>A0A9P1IH07</accession>
<keyword evidence="1" id="KW-0472">Membrane</keyword>
<proteinExistence type="predicted"/>
<evidence type="ECO:0000256" key="1">
    <source>
        <dbReference type="SAM" id="Phobius"/>
    </source>
</evidence>
<dbReference type="OrthoDB" id="5843266at2759"/>
<evidence type="ECO:0000313" key="2">
    <source>
        <dbReference type="EMBL" id="CAI5445427.1"/>
    </source>
</evidence>
<dbReference type="EMBL" id="CANHGI010000003">
    <property type="protein sequence ID" value="CAI5445427.1"/>
    <property type="molecule type" value="Genomic_DNA"/>
</dbReference>
<dbReference type="AlphaFoldDB" id="A0A9P1IH07"/>
<sequence length="114" mass="13510">MWRTDAANQNKNTITTQHKVNRICGRKMICYYYSPYFLAVLLLFFVVSTEQSVTCAGEKCRLMRDVLRDPHRLSHWKPSSLNRAIHQLRAYEQLFQEDKRSSQQFGPLIDVMRL</sequence>